<dbReference type="InterPro" id="IPR000089">
    <property type="entry name" value="Biotin_lipoyl"/>
</dbReference>
<name>A0A318ERJ1_9FIRM</name>
<accession>A0A318ERJ1</accession>
<feature type="domain" description="Lipoyl-binding" evidence="2">
    <location>
        <begin position="91"/>
        <end position="164"/>
    </location>
</feature>
<dbReference type="Gene3D" id="2.40.50.100">
    <property type="match status" value="1"/>
</dbReference>
<dbReference type="InterPro" id="IPR011053">
    <property type="entry name" value="Single_hybrid_motif"/>
</dbReference>
<gene>
    <name evidence="3" type="ORF">C8E03_101235</name>
</gene>
<proteinExistence type="predicted"/>
<protein>
    <submittedName>
        <fullName evidence="3">Acetyl-CoA carboxylase biotin carboxyl carrier protein</fullName>
    </submittedName>
</protein>
<evidence type="ECO:0000313" key="4">
    <source>
        <dbReference type="Proteomes" id="UP000247523"/>
    </source>
</evidence>
<dbReference type="Proteomes" id="UP000247523">
    <property type="component" value="Unassembled WGS sequence"/>
</dbReference>
<dbReference type="InterPro" id="IPR001882">
    <property type="entry name" value="Biotin_BS"/>
</dbReference>
<dbReference type="PANTHER" id="PTHR45266">
    <property type="entry name" value="OXALOACETATE DECARBOXYLASE ALPHA CHAIN"/>
    <property type="match status" value="1"/>
</dbReference>
<dbReference type="PROSITE" id="PS00188">
    <property type="entry name" value="BIOTIN"/>
    <property type="match status" value="1"/>
</dbReference>
<comment type="caution">
    <text evidence="3">The sequence shown here is derived from an EMBL/GenBank/DDBJ whole genome shotgun (WGS) entry which is preliminary data.</text>
</comment>
<dbReference type="SUPFAM" id="SSF51230">
    <property type="entry name" value="Single hybrid motif"/>
    <property type="match status" value="1"/>
</dbReference>
<dbReference type="CDD" id="cd06850">
    <property type="entry name" value="biotinyl_domain"/>
    <property type="match status" value="1"/>
</dbReference>
<organism evidence="3 4">
    <name type="scientific">Lachnotalea glycerini</name>
    <dbReference type="NCBI Taxonomy" id="1763509"/>
    <lineage>
        <taxon>Bacteria</taxon>
        <taxon>Bacillati</taxon>
        <taxon>Bacillota</taxon>
        <taxon>Clostridia</taxon>
        <taxon>Lachnospirales</taxon>
        <taxon>Lachnospiraceae</taxon>
        <taxon>Lachnotalea</taxon>
    </lineage>
</organism>
<evidence type="ECO:0000313" key="3">
    <source>
        <dbReference type="EMBL" id="PXV95605.1"/>
    </source>
</evidence>
<evidence type="ECO:0000256" key="1">
    <source>
        <dbReference type="ARBA" id="ARBA00023267"/>
    </source>
</evidence>
<keyword evidence="1" id="KW-0092">Biotin</keyword>
<dbReference type="AlphaFoldDB" id="A0A318ERJ1"/>
<reference evidence="3 4" key="1">
    <citation type="submission" date="2018-05" db="EMBL/GenBank/DDBJ databases">
        <title>Genomic Encyclopedia of Type Strains, Phase IV (KMG-IV): sequencing the most valuable type-strain genomes for metagenomic binning, comparative biology and taxonomic classification.</title>
        <authorList>
            <person name="Goeker M."/>
        </authorList>
    </citation>
    <scope>NUCLEOTIDE SEQUENCE [LARGE SCALE GENOMIC DNA]</scope>
    <source>
        <strain evidence="3 4">DSM 28816</strain>
    </source>
</reference>
<dbReference type="Pfam" id="PF00364">
    <property type="entry name" value="Biotin_lipoyl"/>
    <property type="match status" value="1"/>
</dbReference>
<dbReference type="InterPro" id="IPR050709">
    <property type="entry name" value="Biotin_Carboxyl_Carrier/Decarb"/>
</dbReference>
<evidence type="ECO:0000259" key="2">
    <source>
        <dbReference type="PROSITE" id="PS50968"/>
    </source>
</evidence>
<dbReference type="EMBL" id="QICS01000001">
    <property type="protein sequence ID" value="PXV95605.1"/>
    <property type="molecule type" value="Genomic_DNA"/>
</dbReference>
<sequence length="169" mass="19328">MDDLDNKLNVINKIIKECEQSKLISFAYQDSLFSIEFSQANGKINSNSNSYQKEKTENDFDLRKEHRELELSDQCAITEILQSEDKQAKDIVTIVSPFVGTVEFIDQIKLDDNNKHINKGDVICSVEAMKLLNDIKSPVSGTIFEIFVQDGHLVEYEQPILKIRADKNE</sequence>
<dbReference type="PANTHER" id="PTHR45266:SF3">
    <property type="entry name" value="OXALOACETATE DECARBOXYLASE ALPHA CHAIN"/>
    <property type="match status" value="1"/>
</dbReference>
<dbReference type="PROSITE" id="PS50968">
    <property type="entry name" value="BIOTINYL_LIPOYL"/>
    <property type="match status" value="1"/>
</dbReference>
<dbReference type="RefSeq" id="WP_170122855.1">
    <property type="nucleotide sequence ID" value="NZ_QICS01000001.1"/>
</dbReference>